<dbReference type="InterPro" id="IPR050553">
    <property type="entry name" value="Thioredoxin_ResA/DsbE_sf"/>
</dbReference>
<protein>
    <submittedName>
        <fullName evidence="7">TlpA disulfide reductase family protein</fullName>
    </submittedName>
</protein>
<accession>A0ABT8R099</accession>
<reference evidence="7" key="1">
    <citation type="submission" date="2023-07" db="EMBL/GenBank/DDBJ databases">
        <title>The genome sequence of Rhodocytophaga aerolata KACC 12507.</title>
        <authorList>
            <person name="Zhang X."/>
        </authorList>
    </citation>
    <scope>NUCLEOTIDE SEQUENCE</scope>
    <source>
        <strain evidence="7">KACC 12507</strain>
    </source>
</reference>
<name>A0ABT8R099_9BACT</name>
<dbReference type="PANTHER" id="PTHR42852">
    <property type="entry name" value="THIOL:DISULFIDE INTERCHANGE PROTEIN DSBE"/>
    <property type="match status" value="1"/>
</dbReference>
<evidence type="ECO:0000256" key="3">
    <source>
        <dbReference type="ARBA" id="ARBA00023157"/>
    </source>
</evidence>
<feature type="domain" description="Thioredoxin" evidence="6">
    <location>
        <begin position="238"/>
        <end position="377"/>
    </location>
</feature>
<evidence type="ECO:0000256" key="2">
    <source>
        <dbReference type="ARBA" id="ARBA00022748"/>
    </source>
</evidence>
<evidence type="ECO:0000313" key="7">
    <source>
        <dbReference type="EMBL" id="MDO1445520.1"/>
    </source>
</evidence>
<comment type="subcellular location">
    <subcellularLocation>
        <location evidence="1">Cell envelope</location>
    </subcellularLocation>
</comment>
<dbReference type="PANTHER" id="PTHR42852:SF6">
    <property type="entry name" value="THIOL:DISULFIDE INTERCHANGE PROTEIN DSBE"/>
    <property type="match status" value="1"/>
</dbReference>
<dbReference type="RefSeq" id="WP_302036325.1">
    <property type="nucleotide sequence ID" value="NZ_JAUKPO010000002.1"/>
</dbReference>
<evidence type="ECO:0000259" key="6">
    <source>
        <dbReference type="PROSITE" id="PS51352"/>
    </source>
</evidence>
<dbReference type="InterPro" id="IPR000866">
    <property type="entry name" value="AhpC/TSA"/>
</dbReference>
<dbReference type="InterPro" id="IPR036249">
    <property type="entry name" value="Thioredoxin-like_sf"/>
</dbReference>
<organism evidence="7 8">
    <name type="scientific">Rhodocytophaga aerolata</name>
    <dbReference type="NCBI Taxonomy" id="455078"/>
    <lineage>
        <taxon>Bacteria</taxon>
        <taxon>Pseudomonadati</taxon>
        <taxon>Bacteroidota</taxon>
        <taxon>Cytophagia</taxon>
        <taxon>Cytophagales</taxon>
        <taxon>Rhodocytophagaceae</taxon>
        <taxon>Rhodocytophaga</taxon>
    </lineage>
</organism>
<dbReference type="PROSITE" id="PS00194">
    <property type="entry name" value="THIOREDOXIN_1"/>
    <property type="match status" value="1"/>
</dbReference>
<dbReference type="InterPro" id="IPR017937">
    <property type="entry name" value="Thioredoxin_CS"/>
</dbReference>
<keyword evidence="5" id="KW-0732">Signal</keyword>
<keyword evidence="3" id="KW-1015">Disulfide bond</keyword>
<dbReference type="EMBL" id="JAUKPO010000002">
    <property type="protein sequence ID" value="MDO1445520.1"/>
    <property type="molecule type" value="Genomic_DNA"/>
</dbReference>
<dbReference type="Proteomes" id="UP001168528">
    <property type="component" value="Unassembled WGS sequence"/>
</dbReference>
<sequence length="377" mass="43354">MRLFYLLSILFVLQSVNLHAQSQKLLPFTLNGTINADIGTIELRLLQDPSFYPEALRNLTAPVKNRQFTFSGYLPSPQGFQLLYSDNYVSGEFVIEAGKQAVHFNIDSSFQTPHVQNVAMKEYEQEYLPAFKQVRQDRNLLNKKRDSLNRVYERKLPASVNLSLERERKEQYKKNDETLLAYVKTHPNSQFAFWKFAYLLNFGYELIFDTIYYHFSSPIKGSYAGKVLADRLATASILSIGKPFPSFPVVDKQANNYSTASFSKATYTLVDFWYSNCAPCVAQFHELKTIYDTYKSKGFEIIGISTDKPAHKEAWQRIIAKYELVWPQYWDVAGKEANKLSINAFPTNVLLDKNGKIVKKNIKPAELNQFLSEQSSE</sequence>
<keyword evidence="4" id="KW-0676">Redox-active center</keyword>
<evidence type="ECO:0000313" key="8">
    <source>
        <dbReference type="Proteomes" id="UP001168528"/>
    </source>
</evidence>
<keyword evidence="8" id="KW-1185">Reference proteome</keyword>
<gene>
    <name evidence="7" type="ORF">Q0590_04615</name>
</gene>
<dbReference type="CDD" id="cd02966">
    <property type="entry name" value="TlpA_like_family"/>
    <property type="match status" value="1"/>
</dbReference>
<comment type="caution">
    <text evidence="7">The sequence shown here is derived from an EMBL/GenBank/DDBJ whole genome shotgun (WGS) entry which is preliminary data.</text>
</comment>
<dbReference type="Gene3D" id="3.40.30.10">
    <property type="entry name" value="Glutaredoxin"/>
    <property type="match status" value="1"/>
</dbReference>
<feature type="signal peptide" evidence="5">
    <location>
        <begin position="1"/>
        <end position="20"/>
    </location>
</feature>
<dbReference type="InterPro" id="IPR013766">
    <property type="entry name" value="Thioredoxin_domain"/>
</dbReference>
<keyword evidence="2" id="KW-0201">Cytochrome c-type biogenesis</keyword>
<evidence type="ECO:0000256" key="4">
    <source>
        <dbReference type="ARBA" id="ARBA00023284"/>
    </source>
</evidence>
<evidence type="ECO:0000256" key="1">
    <source>
        <dbReference type="ARBA" id="ARBA00004196"/>
    </source>
</evidence>
<proteinExistence type="predicted"/>
<evidence type="ECO:0000256" key="5">
    <source>
        <dbReference type="SAM" id="SignalP"/>
    </source>
</evidence>
<dbReference type="PROSITE" id="PS51352">
    <property type="entry name" value="THIOREDOXIN_2"/>
    <property type="match status" value="1"/>
</dbReference>
<dbReference type="SUPFAM" id="SSF52833">
    <property type="entry name" value="Thioredoxin-like"/>
    <property type="match status" value="1"/>
</dbReference>
<feature type="chain" id="PRO_5045094566" evidence="5">
    <location>
        <begin position="21"/>
        <end position="377"/>
    </location>
</feature>
<dbReference type="Pfam" id="PF00578">
    <property type="entry name" value="AhpC-TSA"/>
    <property type="match status" value="1"/>
</dbReference>